<dbReference type="InterPro" id="IPR002656">
    <property type="entry name" value="Acyl_transf_3_dom"/>
</dbReference>
<feature type="transmembrane region" description="Helical" evidence="1">
    <location>
        <begin position="39"/>
        <end position="60"/>
    </location>
</feature>
<evidence type="ECO:0000259" key="2">
    <source>
        <dbReference type="Pfam" id="PF01757"/>
    </source>
</evidence>
<gene>
    <name evidence="3" type="ORF">CYCME_1437</name>
</gene>
<organism evidence="3 4">
    <name type="scientific">Cycloclasticus zancles 78-ME</name>
    <dbReference type="NCBI Taxonomy" id="1198232"/>
    <lineage>
        <taxon>Bacteria</taxon>
        <taxon>Pseudomonadati</taxon>
        <taxon>Pseudomonadota</taxon>
        <taxon>Gammaproteobacteria</taxon>
        <taxon>Thiotrichales</taxon>
        <taxon>Piscirickettsiaceae</taxon>
        <taxon>Cycloclasticus</taxon>
    </lineage>
</organism>
<evidence type="ECO:0000256" key="1">
    <source>
        <dbReference type="SAM" id="Phobius"/>
    </source>
</evidence>
<dbReference type="Proteomes" id="UP000015380">
    <property type="component" value="Chromosome"/>
</dbReference>
<keyword evidence="4" id="KW-1185">Reference proteome</keyword>
<feature type="domain" description="Acyltransferase 3" evidence="2">
    <location>
        <begin position="4"/>
        <end position="76"/>
    </location>
</feature>
<protein>
    <submittedName>
        <fullName evidence="3">Acyltransferase 3</fullName>
    </submittedName>
</protein>
<name>S5TXA8_9GAMM</name>
<evidence type="ECO:0000313" key="3">
    <source>
        <dbReference type="EMBL" id="AGS39765.1"/>
    </source>
</evidence>
<reference evidence="3 4" key="1">
    <citation type="submission" date="2013-05" db="EMBL/GenBank/DDBJ databases">
        <title>Between feast and famine: a lifestyle of most important marine PAH-degrading bacterium Cycloclasticus sp. 7ME.</title>
        <authorList>
            <person name="Yakimov M.M."/>
            <person name="Messina E."/>
            <person name="Genovese M."/>
            <person name="Denaro R."/>
            <person name="Crisafi F."/>
            <person name="Russo D."/>
            <person name="Cappello S."/>
            <person name="Santisi S."/>
            <person name="Smedile F."/>
            <person name="Golyshina O.V."/>
            <person name="Tran H."/>
            <person name="Pieper D.H."/>
            <person name="Golyshin P.N."/>
            <person name="Giuliano L."/>
        </authorList>
    </citation>
    <scope>NUCLEOTIDE SEQUENCE [LARGE SCALE GENOMIC DNA]</scope>
    <source>
        <strain evidence="3 4">78-ME</strain>
    </source>
</reference>
<reference evidence="4" key="2">
    <citation type="journal article" date="2016" name="Environ. Microbiol. Rep.">
        <title>Analysis of defence systems and a conjugative IncP-1 plasmid in the marine polyaromatic hydrocarbons-degrading bacterium Cycloclasticus sp. 78-ME.</title>
        <authorList>
            <person name="Yakimov M.M."/>
            <person name="Crisafi F."/>
            <person name="Messina E."/>
            <person name="Smedile F."/>
            <person name="Lopatina A."/>
            <person name="Denaro R."/>
            <person name="Pieper D.H."/>
            <person name="Golyshin P.N."/>
            <person name="Giuliano L."/>
        </authorList>
    </citation>
    <scope>NUCLEOTIDE SEQUENCE [LARGE SCALE GENOMIC DNA]</scope>
    <source>
        <strain evidence="4">78-ME</strain>
    </source>
</reference>
<evidence type="ECO:0000313" key="4">
    <source>
        <dbReference type="Proteomes" id="UP000015380"/>
    </source>
</evidence>
<dbReference type="RefSeq" id="WP_020932603.1">
    <property type="nucleotide sequence ID" value="NC_021917.1"/>
</dbReference>
<dbReference type="EMBL" id="CP005996">
    <property type="protein sequence ID" value="AGS39765.1"/>
    <property type="molecule type" value="Genomic_DNA"/>
</dbReference>
<keyword evidence="3" id="KW-0808">Transferase</keyword>
<dbReference type="Pfam" id="PF01757">
    <property type="entry name" value="Acyl_transf_3"/>
    <property type="match status" value="1"/>
</dbReference>
<keyword evidence="1" id="KW-1133">Transmembrane helix</keyword>
<keyword evidence="1" id="KW-0472">Membrane</keyword>
<feature type="transmembrane region" description="Helical" evidence="1">
    <location>
        <begin position="7"/>
        <end position="27"/>
    </location>
</feature>
<dbReference type="eggNOG" id="COG1835">
    <property type="taxonomic scope" value="Bacteria"/>
</dbReference>
<dbReference type="AlphaFoldDB" id="S5TXA8"/>
<sequence length="78" mass="9213">MRLNYFDYFRAIAIIIIVAGHSFSLWVIDTLPEKVLANIITGGTSLFVFISGFFFHHIFYKNFKYQIFILKRFRSLGQ</sequence>
<dbReference type="HOGENOM" id="CLU_2616104_0_0_6"/>
<accession>S5TXA8</accession>
<keyword evidence="3" id="KW-0012">Acyltransferase</keyword>
<proteinExistence type="predicted"/>
<keyword evidence="1" id="KW-0812">Transmembrane</keyword>
<dbReference type="KEGG" id="cza:CYCME_1437"/>
<dbReference type="GO" id="GO:0016747">
    <property type="term" value="F:acyltransferase activity, transferring groups other than amino-acyl groups"/>
    <property type="evidence" value="ECO:0007669"/>
    <property type="project" value="InterPro"/>
</dbReference>